<keyword evidence="13" id="KW-1185">Reference proteome</keyword>
<reference evidence="12 13" key="1">
    <citation type="journal article" date="2007" name="Nat. Biotechnol.">
        <title>Genome sequence of the lignocellulose-bioconverting and xylose-fermenting yeast Pichia stipitis.</title>
        <authorList>
            <person name="Jeffries T.W."/>
            <person name="Grigoriev I.V."/>
            <person name="Grimwood J."/>
            <person name="Laplaza J.M."/>
            <person name="Aerts A."/>
            <person name="Salamov A."/>
            <person name="Schmutz J."/>
            <person name="Lindquist E."/>
            <person name="Dehal P."/>
            <person name="Shapiro H."/>
            <person name="Jin Y.S."/>
            <person name="Passoth V."/>
            <person name="Richardson P.M."/>
        </authorList>
    </citation>
    <scope>NUCLEOTIDE SEQUENCE [LARGE SCALE GENOMIC DNA]</scope>
    <source>
        <strain evidence="13">ATCC 58785 / CBS 6054 / NBRC 10063 / NRRL Y-11545</strain>
    </source>
</reference>
<sequence length="390" mass="43519">MVNYVGKLCLAPMVRSGELPNRIMSLKYGADLVWSPEIVDRKLIQTRRVVNEEIKTVDYVVDSPHGAKLVFRTFPELEAGKLILQLGSSDPDLAVQAAEKVIKDVDGIDLNCGCPKSFSTHSGMGAALLSTPELLCSVLRDLVQKVGIPNQKPISCKIRLLDDLEATRSLVDQICETGIANLTIHCRQRAMRNRQEPIWHYLSEIIPRVQSKGISVVINGNLQSKADLCSLQDLFNNKDIGGMIAEAAEANPSVFSDSPLTQDKLISEFYGITKTYGDVFAGSKFMMLNQIPGRSPFYRQIAQTRTYEDMEKIVHEIQNDKEDKFIHKILNKDLQKQRCVNGEEFAAHMVLRKEVMQRLVGNNKRIAVESGGESSKRSKLNETKSAMVAV</sequence>
<feature type="region of interest" description="Disordered" evidence="10">
    <location>
        <begin position="368"/>
        <end position="390"/>
    </location>
</feature>
<proteinExistence type="predicted"/>
<accession>A3LU67</accession>
<evidence type="ECO:0000256" key="1">
    <source>
        <dbReference type="ARBA" id="ARBA00001917"/>
    </source>
</evidence>
<keyword evidence="7" id="KW-0520">NAD</keyword>
<dbReference type="KEGG" id="pic:PICST_72127"/>
<comment type="cofactor">
    <cofactor evidence="1">
        <name>FMN</name>
        <dbReference type="ChEBI" id="CHEBI:58210"/>
    </cofactor>
</comment>
<evidence type="ECO:0000256" key="4">
    <source>
        <dbReference type="ARBA" id="ARBA00022664"/>
    </source>
</evidence>
<dbReference type="Proteomes" id="UP000002258">
    <property type="component" value="Chromosome 4"/>
</dbReference>
<keyword evidence="2" id="KW-0285">Flavoprotein</keyword>
<dbReference type="OrthoDB" id="10262250at2759"/>
<evidence type="ECO:0000256" key="8">
    <source>
        <dbReference type="ARBA" id="ARBA00048342"/>
    </source>
</evidence>
<dbReference type="STRING" id="322104.A3LU67"/>
<comment type="catalytic activity">
    <reaction evidence="8">
        <text>a 5,6-dihydrouridine in mRNA + NAD(+) = a uridine in mRNA + NADH + H(+)</text>
        <dbReference type="Rhea" id="RHEA:69851"/>
        <dbReference type="Rhea" id="RHEA-COMP:14658"/>
        <dbReference type="Rhea" id="RHEA-COMP:17789"/>
        <dbReference type="ChEBI" id="CHEBI:15378"/>
        <dbReference type="ChEBI" id="CHEBI:57540"/>
        <dbReference type="ChEBI" id="CHEBI:57945"/>
        <dbReference type="ChEBI" id="CHEBI:65315"/>
        <dbReference type="ChEBI" id="CHEBI:74443"/>
    </reaction>
    <physiologicalReaction direction="right-to-left" evidence="8">
        <dbReference type="Rhea" id="RHEA:69853"/>
    </physiologicalReaction>
</comment>
<evidence type="ECO:0000256" key="9">
    <source>
        <dbReference type="ARBA" id="ARBA00049447"/>
    </source>
</evidence>
<keyword evidence="5" id="KW-0819">tRNA processing</keyword>
<evidence type="ECO:0000256" key="3">
    <source>
        <dbReference type="ARBA" id="ARBA00022643"/>
    </source>
</evidence>
<dbReference type="InParanoid" id="A3LU67"/>
<keyword evidence="4" id="KW-0507">mRNA processing</keyword>
<dbReference type="GO" id="GO:0050660">
    <property type="term" value="F:flavin adenine dinucleotide binding"/>
    <property type="evidence" value="ECO:0007669"/>
    <property type="project" value="InterPro"/>
</dbReference>
<dbReference type="eggNOG" id="KOG2334">
    <property type="taxonomic scope" value="Eukaryota"/>
</dbReference>
<dbReference type="InterPro" id="IPR018517">
    <property type="entry name" value="tRNA_hU_synthase_CS"/>
</dbReference>
<evidence type="ECO:0000256" key="10">
    <source>
        <dbReference type="SAM" id="MobiDB-lite"/>
    </source>
</evidence>
<dbReference type="HOGENOM" id="CLU_013299_3_0_1"/>
<dbReference type="PANTHER" id="PTHR45936:SF1">
    <property type="entry name" value="TRNA-DIHYDROURIDINE(20) SYNTHASE [NAD(P)+]-LIKE"/>
    <property type="match status" value="1"/>
</dbReference>
<evidence type="ECO:0000313" key="13">
    <source>
        <dbReference type="Proteomes" id="UP000002258"/>
    </source>
</evidence>
<organism evidence="12 13">
    <name type="scientific">Scheffersomyces stipitis (strain ATCC 58785 / CBS 6054 / NBRC 10063 / NRRL Y-11545)</name>
    <name type="common">Yeast</name>
    <name type="synonym">Pichia stipitis</name>
    <dbReference type="NCBI Taxonomy" id="322104"/>
    <lineage>
        <taxon>Eukaryota</taxon>
        <taxon>Fungi</taxon>
        <taxon>Dikarya</taxon>
        <taxon>Ascomycota</taxon>
        <taxon>Saccharomycotina</taxon>
        <taxon>Pichiomycetes</taxon>
        <taxon>Debaryomycetaceae</taxon>
        <taxon>Scheffersomyces</taxon>
    </lineage>
</organism>
<dbReference type="RefSeq" id="XP_001384560.2">
    <property type="nucleotide sequence ID" value="XM_001384523.1"/>
</dbReference>
<dbReference type="SUPFAM" id="SSF51395">
    <property type="entry name" value="FMN-linked oxidoreductases"/>
    <property type="match status" value="1"/>
</dbReference>
<gene>
    <name evidence="12" type="ORF">PICST_72127</name>
</gene>
<dbReference type="AlphaFoldDB" id="A3LU67"/>
<name>A3LU67_PICST</name>
<dbReference type="EMBL" id="CP000498">
    <property type="protein sequence ID" value="ABN66531.2"/>
    <property type="molecule type" value="Genomic_DNA"/>
</dbReference>
<dbReference type="PROSITE" id="PS01136">
    <property type="entry name" value="UPF0034"/>
    <property type="match status" value="1"/>
</dbReference>
<dbReference type="InterPro" id="IPR035587">
    <property type="entry name" value="DUS-like_FMN-bd"/>
</dbReference>
<comment type="catalytic activity">
    <reaction evidence="9">
        <text>a 5,6-dihydrouridine in mRNA + NADP(+) = a uridine in mRNA + NADPH + H(+)</text>
        <dbReference type="Rhea" id="RHEA:69855"/>
        <dbReference type="Rhea" id="RHEA-COMP:14658"/>
        <dbReference type="Rhea" id="RHEA-COMP:17789"/>
        <dbReference type="ChEBI" id="CHEBI:15378"/>
        <dbReference type="ChEBI" id="CHEBI:57783"/>
        <dbReference type="ChEBI" id="CHEBI:58349"/>
        <dbReference type="ChEBI" id="CHEBI:65315"/>
        <dbReference type="ChEBI" id="CHEBI:74443"/>
    </reaction>
    <physiologicalReaction direction="right-to-left" evidence="9">
        <dbReference type="Rhea" id="RHEA:69857"/>
    </physiologicalReaction>
</comment>
<dbReference type="GO" id="GO:0005737">
    <property type="term" value="C:cytoplasm"/>
    <property type="evidence" value="ECO:0007669"/>
    <property type="project" value="TreeGrafter"/>
</dbReference>
<dbReference type="InterPro" id="IPR052582">
    <property type="entry name" value="tRNA-DUS-like"/>
</dbReference>
<evidence type="ECO:0000256" key="2">
    <source>
        <dbReference type="ARBA" id="ARBA00022630"/>
    </source>
</evidence>
<evidence type="ECO:0000256" key="7">
    <source>
        <dbReference type="ARBA" id="ARBA00023027"/>
    </source>
</evidence>
<dbReference type="OMA" id="DESYTMT"/>
<dbReference type="GO" id="GO:0102264">
    <property type="term" value="F:tRNA-dihydrouridine20 synthase activity"/>
    <property type="evidence" value="ECO:0007669"/>
    <property type="project" value="EnsemblFungi"/>
</dbReference>
<protein>
    <recommendedName>
        <fullName evidence="11">DUS-like FMN-binding domain-containing protein</fullName>
    </recommendedName>
</protein>
<dbReference type="PANTHER" id="PTHR45936">
    <property type="entry name" value="TRNA-DIHYDROURIDINE(20) SYNTHASE [NAD(P)+]-LIKE"/>
    <property type="match status" value="1"/>
</dbReference>
<dbReference type="FunCoup" id="A3LU67">
    <property type="interactions" value="838"/>
</dbReference>
<dbReference type="Gene3D" id="3.20.20.70">
    <property type="entry name" value="Aldolase class I"/>
    <property type="match status" value="1"/>
</dbReference>
<evidence type="ECO:0000259" key="11">
    <source>
        <dbReference type="Pfam" id="PF01207"/>
    </source>
</evidence>
<keyword evidence="3" id="KW-0288">FMN</keyword>
<keyword evidence="6" id="KW-0560">Oxidoreductase</keyword>
<dbReference type="CDD" id="cd02801">
    <property type="entry name" value="DUS_like_FMN"/>
    <property type="match status" value="1"/>
</dbReference>
<evidence type="ECO:0000256" key="5">
    <source>
        <dbReference type="ARBA" id="ARBA00022694"/>
    </source>
</evidence>
<evidence type="ECO:0000313" key="12">
    <source>
        <dbReference type="EMBL" id="ABN66531.2"/>
    </source>
</evidence>
<dbReference type="Pfam" id="PF01207">
    <property type="entry name" value="Dus"/>
    <property type="match status" value="1"/>
</dbReference>
<evidence type="ECO:0000256" key="6">
    <source>
        <dbReference type="ARBA" id="ARBA00023002"/>
    </source>
</evidence>
<dbReference type="GO" id="GO:0006397">
    <property type="term" value="P:mRNA processing"/>
    <property type="evidence" value="ECO:0007669"/>
    <property type="project" value="UniProtKB-KW"/>
</dbReference>
<dbReference type="InterPro" id="IPR013785">
    <property type="entry name" value="Aldolase_TIM"/>
</dbReference>
<dbReference type="GeneID" id="4838854"/>
<feature type="domain" description="DUS-like FMN-binding" evidence="11">
    <location>
        <begin position="32"/>
        <end position="260"/>
    </location>
</feature>